<name>A0A4P6X7U2_HYDPS</name>
<gene>
    <name evidence="1" type="primary">vapC1</name>
    <name evidence="1" type="ORF">HPF_18875</name>
</gene>
<dbReference type="KEGG" id="hpse:HPF_18875"/>
<keyword evidence="1" id="KW-0378">Hydrolase</keyword>
<dbReference type="Proteomes" id="UP000293912">
    <property type="component" value="Chromosome"/>
</dbReference>
<keyword evidence="1" id="KW-0540">Nuclease</keyword>
<keyword evidence="2" id="KW-1185">Reference proteome</keyword>
<accession>A0A4P6X7U2</accession>
<dbReference type="RefSeq" id="WP_133157529.1">
    <property type="nucleotide sequence ID" value="NZ_CP037867.1"/>
</dbReference>
<protein>
    <submittedName>
        <fullName evidence="1">tRNA(fMet)-specific endonuclease VapC</fullName>
    </submittedName>
</protein>
<sequence length="159" mass="17698">MRVLDASAIIYAWDNYPPAQFPGLWSWLANELKTLELAIPVVALEEVGHKLPECAQWLKNTEVLRLPISEAALMAAMAIKDAIGVVNDQYHPKGVDENDLFIIAVAKVHGAELITNEARQFGAQIDTRKYKIPAVCDMAAVGVTTMNFLEYIQKSQRVF</sequence>
<organism evidence="1 2">
    <name type="scientific">Hydrogenophaga pseudoflava</name>
    <name type="common">Pseudomonas carboxydoflava</name>
    <dbReference type="NCBI Taxonomy" id="47421"/>
    <lineage>
        <taxon>Bacteria</taxon>
        <taxon>Pseudomonadati</taxon>
        <taxon>Pseudomonadota</taxon>
        <taxon>Betaproteobacteria</taxon>
        <taxon>Burkholderiales</taxon>
        <taxon>Comamonadaceae</taxon>
        <taxon>Hydrogenophaga</taxon>
    </lineage>
</organism>
<dbReference type="InterPro" id="IPR016541">
    <property type="entry name" value="UCP008505"/>
</dbReference>
<dbReference type="EMBL" id="CP037867">
    <property type="protein sequence ID" value="QBM29764.1"/>
    <property type="molecule type" value="Genomic_DNA"/>
</dbReference>
<proteinExistence type="predicted"/>
<dbReference type="InterPro" id="IPR029060">
    <property type="entry name" value="PIN-like_dom_sf"/>
</dbReference>
<evidence type="ECO:0000313" key="1">
    <source>
        <dbReference type="EMBL" id="QBM29764.1"/>
    </source>
</evidence>
<dbReference type="AlphaFoldDB" id="A0A4P6X7U2"/>
<dbReference type="SUPFAM" id="SSF88723">
    <property type="entry name" value="PIN domain-like"/>
    <property type="match status" value="1"/>
</dbReference>
<reference evidence="1 2" key="1">
    <citation type="submission" date="2019-03" db="EMBL/GenBank/DDBJ databases">
        <authorList>
            <person name="Sebastian G."/>
            <person name="Baumann P."/>
            <person name="Ruckert C."/>
            <person name="Kalinowski J."/>
            <person name="Nebel B."/>
            <person name="Takors R."/>
            <person name="Blombach B."/>
        </authorList>
    </citation>
    <scope>NUCLEOTIDE SEQUENCE [LARGE SCALE GENOMIC DNA]</scope>
    <source>
        <strain evidence="1 2">DSM 1084</strain>
    </source>
</reference>
<dbReference type="GO" id="GO:0004519">
    <property type="term" value="F:endonuclease activity"/>
    <property type="evidence" value="ECO:0007669"/>
    <property type="project" value="UniProtKB-KW"/>
</dbReference>
<evidence type="ECO:0000313" key="2">
    <source>
        <dbReference type="Proteomes" id="UP000293912"/>
    </source>
</evidence>
<dbReference type="Gene3D" id="3.40.50.1010">
    <property type="entry name" value="5'-nuclease"/>
    <property type="match status" value="1"/>
</dbReference>
<keyword evidence="1" id="KW-0255">Endonuclease</keyword>
<dbReference type="Pfam" id="PF14367">
    <property type="entry name" value="DUF4411"/>
    <property type="match status" value="1"/>
</dbReference>